<dbReference type="EMBL" id="BOMM01000049">
    <property type="protein sequence ID" value="GIE13582.1"/>
    <property type="molecule type" value="Genomic_DNA"/>
</dbReference>
<gene>
    <name evidence="1" type="ORF">Afe05nite_54220</name>
</gene>
<organism evidence="1 2">
    <name type="scientific">Paractinoplanes ferrugineus</name>
    <dbReference type="NCBI Taxonomy" id="113564"/>
    <lineage>
        <taxon>Bacteria</taxon>
        <taxon>Bacillati</taxon>
        <taxon>Actinomycetota</taxon>
        <taxon>Actinomycetes</taxon>
        <taxon>Micromonosporales</taxon>
        <taxon>Micromonosporaceae</taxon>
        <taxon>Paractinoplanes</taxon>
    </lineage>
</organism>
<name>A0A919J581_9ACTN</name>
<reference evidence="1" key="1">
    <citation type="submission" date="2021-01" db="EMBL/GenBank/DDBJ databases">
        <title>Whole genome shotgun sequence of Actinoplanes ferrugineus NBRC 15555.</title>
        <authorList>
            <person name="Komaki H."/>
            <person name="Tamura T."/>
        </authorList>
    </citation>
    <scope>NUCLEOTIDE SEQUENCE</scope>
    <source>
        <strain evidence="1">NBRC 15555</strain>
    </source>
</reference>
<accession>A0A919J581</accession>
<comment type="caution">
    <text evidence="1">The sequence shown here is derived from an EMBL/GenBank/DDBJ whole genome shotgun (WGS) entry which is preliminary data.</text>
</comment>
<keyword evidence="2" id="KW-1185">Reference proteome</keyword>
<dbReference type="Proteomes" id="UP000598174">
    <property type="component" value="Unassembled WGS sequence"/>
</dbReference>
<proteinExistence type="predicted"/>
<dbReference type="AlphaFoldDB" id="A0A919J581"/>
<sequence>MFLAYASNKGRALIDREGYLPQRWNDNPARRAEAGIDEKVKFPTKPAQGLAMSCEFLAQGVFLIHARTGAERPLAGCPAERALGLRRKIFRPAVKGSRR</sequence>
<protein>
    <submittedName>
        <fullName evidence="1">Uncharacterized protein</fullName>
    </submittedName>
</protein>
<evidence type="ECO:0000313" key="1">
    <source>
        <dbReference type="EMBL" id="GIE13582.1"/>
    </source>
</evidence>
<evidence type="ECO:0000313" key="2">
    <source>
        <dbReference type="Proteomes" id="UP000598174"/>
    </source>
</evidence>